<feature type="compositionally biased region" description="Acidic residues" evidence="1">
    <location>
        <begin position="40"/>
        <end position="50"/>
    </location>
</feature>
<protein>
    <submittedName>
        <fullName evidence="2">Uncharacterized protein</fullName>
    </submittedName>
</protein>
<dbReference type="EMBL" id="BRYA01000266">
    <property type="protein sequence ID" value="GMI45825.1"/>
    <property type="molecule type" value="Genomic_DNA"/>
</dbReference>
<dbReference type="OrthoDB" id="6050183at2759"/>
<reference evidence="3" key="1">
    <citation type="journal article" date="2023" name="Commun. Biol.">
        <title>Genome analysis of Parmales, the sister group of diatoms, reveals the evolutionary specialization of diatoms from phago-mixotrophs to photoautotrophs.</title>
        <authorList>
            <person name="Ban H."/>
            <person name="Sato S."/>
            <person name="Yoshikawa S."/>
            <person name="Yamada K."/>
            <person name="Nakamura Y."/>
            <person name="Ichinomiya M."/>
            <person name="Sato N."/>
            <person name="Blanc-Mathieu R."/>
            <person name="Endo H."/>
            <person name="Kuwata A."/>
            <person name="Ogata H."/>
        </authorList>
    </citation>
    <scope>NUCLEOTIDE SEQUENCE [LARGE SCALE GENOMIC DNA]</scope>
</reference>
<gene>
    <name evidence="2" type="ORF">TrCOL_g4070</name>
</gene>
<keyword evidence="3" id="KW-1185">Reference proteome</keyword>
<comment type="caution">
    <text evidence="2">The sequence shown here is derived from an EMBL/GenBank/DDBJ whole genome shotgun (WGS) entry which is preliminary data.</text>
</comment>
<evidence type="ECO:0000313" key="3">
    <source>
        <dbReference type="Proteomes" id="UP001165065"/>
    </source>
</evidence>
<feature type="compositionally biased region" description="Low complexity" evidence="1">
    <location>
        <begin position="80"/>
        <end position="89"/>
    </location>
</feature>
<proteinExistence type="predicted"/>
<evidence type="ECO:0000313" key="2">
    <source>
        <dbReference type="EMBL" id="GMI45825.1"/>
    </source>
</evidence>
<organism evidence="2 3">
    <name type="scientific">Triparma columacea</name>
    <dbReference type="NCBI Taxonomy" id="722753"/>
    <lineage>
        <taxon>Eukaryota</taxon>
        <taxon>Sar</taxon>
        <taxon>Stramenopiles</taxon>
        <taxon>Ochrophyta</taxon>
        <taxon>Bolidophyceae</taxon>
        <taxon>Parmales</taxon>
        <taxon>Triparmaceae</taxon>
        <taxon>Triparma</taxon>
    </lineage>
</organism>
<name>A0A9W7GL41_9STRA</name>
<evidence type="ECO:0000256" key="1">
    <source>
        <dbReference type="SAM" id="MobiDB-lite"/>
    </source>
</evidence>
<dbReference type="Proteomes" id="UP001165065">
    <property type="component" value="Unassembled WGS sequence"/>
</dbReference>
<accession>A0A9W7GL41</accession>
<dbReference type="AlphaFoldDB" id="A0A9W7GL41"/>
<sequence>MAGTQRQSSVKDFEFLRSESVVLDLDEIEDEDDDFYVEVEHDDESVDSDIDVFGQSTEAHAASGDGSASIMPPRPPSLAESSISEGSSIQTNPKTISNSISGLSIMSKAKGYFGGKKKKPVNAPHKTRTEEDGLIVHAQIVSDDFKDAKNCHSNGELKNRRPMPIARASDFFNSLEYMGGKWIHRGPLNGWPGLRDVEVVSVTGKVKVKVSRTFKLKRYWSEDTHKGTKPGLPAGTKSVRVTLQLPKFTAKGWTPESPGYVWWFDSLNGELRHGTDIAKWFKENEKTEGLCVAKKIHHFAHRYARKKESTKDKLTYHGAIMIEWSHGKYCSILELAYHNGVAGWGGRCNWHEDSLSTDPGPNLLQHLPSCMIAPYKTYRAELRCNDIPAKNLDEFLQYVKRHEVGKGGKGDKRFLDFHLVESEDATFIYKSKADIATIICNYIRHNNEYHEESRNCQTFAADTFRMLTGKHTKPYHAVCQLLYAYHPEWFLYEPNDG</sequence>
<feature type="region of interest" description="Disordered" evidence="1">
    <location>
        <begin position="40"/>
        <end position="97"/>
    </location>
</feature>